<dbReference type="Pfam" id="PF08706">
    <property type="entry name" value="D5_N"/>
    <property type="match status" value="1"/>
</dbReference>
<reference evidence="5" key="1">
    <citation type="journal article" date="2021" name="Proc. Natl. Acad. Sci. U.S.A.">
        <title>A Catalog of Tens of Thousands of Viruses from Human Metagenomes Reveals Hidden Associations with Chronic Diseases.</title>
        <authorList>
            <person name="Tisza M.J."/>
            <person name="Buck C.B."/>
        </authorList>
    </citation>
    <scope>NUCLEOTIDE SEQUENCE</scope>
    <source>
        <strain evidence="5">CtFSL3</strain>
    </source>
</reference>
<dbReference type="SMART" id="SM00885">
    <property type="entry name" value="D5_N"/>
    <property type="match status" value="1"/>
</dbReference>
<dbReference type="GO" id="GO:0016787">
    <property type="term" value="F:hydrolase activity"/>
    <property type="evidence" value="ECO:0007669"/>
    <property type="project" value="UniProtKB-KW"/>
</dbReference>
<keyword evidence="5" id="KW-0347">Helicase</keyword>
<protein>
    <submittedName>
        <fullName evidence="5">DsDNA helicase</fullName>
    </submittedName>
</protein>
<evidence type="ECO:0000256" key="2">
    <source>
        <dbReference type="ARBA" id="ARBA00022801"/>
    </source>
</evidence>
<keyword evidence="3" id="KW-0067">ATP-binding</keyword>
<dbReference type="PANTHER" id="PTHR35372:SF2">
    <property type="entry name" value="SF3 HELICASE DOMAIN-CONTAINING PROTEIN"/>
    <property type="match status" value="1"/>
</dbReference>
<keyword evidence="2" id="KW-0378">Hydrolase</keyword>
<sequence length="706" mass="79522">MIEPFRGYVRTKDKSPCQKFGNGEPLLTLDEVKDLSEFAGILSGEFTVKDVDDGDEAERLYRLVTDLNLNCRVYKTTRGMHFMFKSSEFCKKGVVKATDALGLGFDVRTGKNMYIVLKCHNTYRPILRDFDETRPIDAFPKMLSPIKGAEKLAGKGDGDGRNGALFRHSALLLRNGFTPTEVKTVLYLINQYIFSEPLPDEEMKKLTRREALENFDTGRTTAEEDFGSPLRPKSQNDIGMAELFVREYKSEVRYSEATGWLVWNGRQWEVSDLKAEQRYLEFIKRVFEDAKRDVKTAYELYGDDVVTEGEKQAKTKNDEQIKNALAYYKFINKMCDSSKITAVLKVAKSLLEIDIKLLDSNPFELNTPSGIVDLKTGVVYPHMAEAYCTKMTKVSASTDGEQMWQECLDMVSQGDDEFKAYLQAVAGAIAIGKVYNESLIIAYGDGANGKSTVFNTIYDVLGDYAGKIPAEALTTRAKNTKVDLAELFGKRFILASETEEGQRLSTSMLKQIASVDSITGEKKYRDPFTFVPTHTTVLYTNHLPRVGSNDKGTWRRLVVAPFLANITNPRPGYGEELIKNSSSAVLKWILDGAKQFIAMGFILPECRKVDEAIGKYKEDNDWLGGFLDECCNVGEKEKCAGGVLYKTYRAWAVELGEYTRRNRDFAEALRQAGFSSKRTKTGVIWSGLSLSETREFGRTPEEDFLK</sequence>
<dbReference type="InterPro" id="IPR027417">
    <property type="entry name" value="P-loop_NTPase"/>
</dbReference>
<dbReference type="PROSITE" id="PS51206">
    <property type="entry name" value="SF3_HELICASE_1"/>
    <property type="match status" value="1"/>
</dbReference>
<dbReference type="InterPro" id="IPR014818">
    <property type="entry name" value="Phage/plasmid_primase_P4_C"/>
</dbReference>
<accession>A0A8S5PE97</accession>
<keyword evidence="1" id="KW-0547">Nucleotide-binding</keyword>
<dbReference type="InterPro" id="IPR045455">
    <property type="entry name" value="NrS-1_pol-like_helicase"/>
</dbReference>
<dbReference type="PANTHER" id="PTHR35372">
    <property type="entry name" value="ATP BINDING PROTEIN-RELATED"/>
    <property type="match status" value="1"/>
</dbReference>
<evidence type="ECO:0000256" key="1">
    <source>
        <dbReference type="ARBA" id="ARBA00022741"/>
    </source>
</evidence>
<name>A0A8S5PE97_9CAUD</name>
<dbReference type="EMBL" id="BK015393">
    <property type="protein sequence ID" value="DAE04697.1"/>
    <property type="molecule type" value="Genomic_DNA"/>
</dbReference>
<evidence type="ECO:0000259" key="4">
    <source>
        <dbReference type="PROSITE" id="PS51206"/>
    </source>
</evidence>
<dbReference type="InterPro" id="IPR014015">
    <property type="entry name" value="Helicase_SF3_DNA-vir"/>
</dbReference>
<dbReference type="SUPFAM" id="SSF52540">
    <property type="entry name" value="P-loop containing nucleoside triphosphate hydrolases"/>
    <property type="match status" value="1"/>
</dbReference>
<organism evidence="5">
    <name type="scientific">Siphoviridae sp. ctFSL3</name>
    <dbReference type="NCBI Taxonomy" id="2825404"/>
    <lineage>
        <taxon>Viruses</taxon>
        <taxon>Duplodnaviria</taxon>
        <taxon>Heunggongvirae</taxon>
        <taxon>Uroviricota</taxon>
        <taxon>Caudoviricetes</taxon>
    </lineage>
</organism>
<dbReference type="GO" id="GO:0004386">
    <property type="term" value="F:helicase activity"/>
    <property type="evidence" value="ECO:0007669"/>
    <property type="project" value="UniProtKB-KW"/>
</dbReference>
<dbReference type="Pfam" id="PF19263">
    <property type="entry name" value="DUF5906"/>
    <property type="match status" value="1"/>
</dbReference>
<dbReference type="InterPro" id="IPR051620">
    <property type="entry name" value="ORF904-like_C"/>
</dbReference>
<dbReference type="NCBIfam" id="TIGR01613">
    <property type="entry name" value="primase_Cterm"/>
    <property type="match status" value="1"/>
</dbReference>
<dbReference type="InterPro" id="IPR006500">
    <property type="entry name" value="Helicase_put_C_phage/plasmid"/>
</dbReference>
<feature type="domain" description="SF3 helicase" evidence="4">
    <location>
        <begin position="416"/>
        <end position="575"/>
    </location>
</feature>
<dbReference type="GO" id="GO:0005524">
    <property type="term" value="F:ATP binding"/>
    <property type="evidence" value="ECO:0007669"/>
    <property type="project" value="UniProtKB-KW"/>
</dbReference>
<dbReference type="Gene3D" id="3.40.50.300">
    <property type="entry name" value="P-loop containing nucleotide triphosphate hydrolases"/>
    <property type="match status" value="1"/>
</dbReference>
<evidence type="ECO:0000313" key="5">
    <source>
        <dbReference type="EMBL" id="DAE04697.1"/>
    </source>
</evidence>
<proteinExistence type="predicted"/>
<evidence type="ECO:0000256" key="3">
    <source>
        <dbReference type="ARBA" id="ARBA00022840"/>
    </source>
</evidence>